<dbReference type="Gene3D" id="1.20.120.530">
    <property type="entry name" value="GntR ligand-binding domain-like"/>
    <property type="match status" value="1"/>
</dbReference>
<dbReference type="SMART" id="SM00345">
    <property type="entry name" value="HTH_GNTR"/>
    <property type="match status" value="1"/>
</dbReference>
<reference evidence="5 6" key="2">
    <citation type="journal article" date="2016" name="Appl. Microbiol. Biotechnol.">
        <title>Mutations improving production and secretion of extracellular lipase by Burkholderia glumae PG1.</title>
        <authorList>
            <person name="Knapp A."/>
            <person name="Voget S."/>
            <person name="Gao R."/>
            <person name="Zaburannyi N."/>
            <person name="Krysciak D."/>
            <person name="Breuer M."/>
            <person name="Hauer B."/>
            <person name="Streit W.R."/>
            <person name="Muller R."/>
            <person name="Daniel R."/>
            <person name="Jaeger K.E."/>
        </authorList>
    </citation>
    <scope>NUCLEOTIDE SEQUENCE [LARGE SCALE GENOMIC DNA]</scope>
    <source>
        <strain evidence="5 6">PG1</strain>
    </source>
</reference>
<reference evidence="6" key="1">
    <citation type="submission" date="2011-03" db="EMBL/GenBank/DDBJ databases">
        <authorList>
            <person name="Voget S."/>
            <person name="Streit W.R."/>
            <person name="Jaeger K.E."/>
            <person name="Daniel R."/>
        </authorList>
    </citation>
    <scope>NUCLEOTIDE SEQUENCE [LARGE SCALE GENOMIC DNA]</scope>
    <source>
        <strain evidence="6">PG1</strain>
    </source>
</reference>
<dbReference type="Gene3D" id="1.10.10.10">
    <property type="entry name" value="Winged helix-like DNA-binding domain superfamily/Winged helix DNA-binding domain"/>
    <property type="match status" value="1"/>
</dbReference>
<dbReference type="HOGENOM" id="CLU_017584_9_5_4"/>
<keyword evidence="1" id="KW-0805">Transcription regulation</keyword>
<evidence type="ECO:0000256" key="3">
    <source>
        <dbReference type="ARBA" id="ARBA00023163"/>
    </source>
</evidence>
<dbReference type="InterPro" id="IPR011711">
    <property type="entry name" value="GntR_C"/>
</dbReference>
<keyword evidence="2" id="KW-0238">DNA-binding</keyword>
<evidence type="ECO:0000256" key="1">
    <source>
        <dbReference type="ARBA" id="ARBA00023015"/>
    </source>
</evidence>
<evidence type="ECO:0000313" key="6">
    <source>
        <dbReference type="Proteomes" id="UP000031838"/>
    </source>
</evidence>
<dbReference type="CDD" id="cd07377">
    <property type="entry name" value="WHTH_GntR"/>
    <property type="match status" value="1"/>
</dbReference>
<sequence>MLDLPGRASRVVSSARRPLNMKATEPKRLYQSIATQILTLIRQGDFPPGERLPPERELAVKLGVSRPSLREALIALEIGGNVEIRVGSGVYVREAGVGDEAAVASLGDSPSELMQARAAIEGSVAVLAAARMTAATADRLRRSIERMHRLAAAGKSPLEADRQFHMLIAEAAGNAVLSRFVAELFDSRHDPIAAALRGHVENPLTWTAAAREHEEILRALQAGDPIAAQTAMRTHLRASEGRWTEGEMAAQSRAAD</sequence>
<dbReference type="Pfam" id="PF00392">
    <property type="entry name" value="GntR"/>
    <property type="match status" value="1"/>
</dbReference>
<feature type="domain" description="HTH gntR-type" evidence="4">
    <location>
        <begin position="27"/>
        <end position="95"/>
    </location>
</feature>
<gene>
    <name evidence="5" type="ORF">BGL_2c24700</name>
</gene>
<keyword evidence="6" id="KW-1185">Reference proteome</keyword>
<name>A0A0B6SE64_BURPL</name>
<dbReference type="SMART" id="SM00895">
    <property type="entry name" value="FCD"/>
    <property type="match status" value="1"/>
</dbReference>
<evidence type="ECO:0000313" key="5">
    <source>
        <dbReference type="EMBL" id="AJK50526.1"/>
    </source>
</evidence>
<dbReference type="PANTHER" id="PTHR43537">
    <property type="entry name" value="TRANSCRIPTIONAL REGULATOR, GNTR FAMILY"/>
    <property type="match status" value="1"/>
</dbReference>
<protein>
    <submittedName>
        <fullName evidence="5">Transcriptional regulator GntR family</fullName>
    </submittedName>
</protein>
<dbReference type="SUPFAM" id="SSF46785">
    <property type="entry name" value="Winged helix' DNA-binding domain"/>
    <property type="match status" value="1"/>
</dbReference>
<dbReference type="Proteomes" id="UP000031838">
    <property type="component" value="Chromosome 2"/>
</dbReference>
<proteinExistence type="predicted"/>
<organism evidence="5 6">
    <name type="scientific">Burkholderia plantarii</name>
    <dbReference type="NCBI Taxonomy" id="41899"/>
    <lineage>
        <taxon>Bacteria</taxon>
        <taxon>Pseudomonadati</taxon>
        <taxon>Pseudomonadota</taxon>
        <taxon>Betaproteobacteria</taxon>
        <taxon>Burkholderiales</taxon>
        <taxon>Burkholderiaceae</taxon>
        <taxon>Burkholderia</taxon>
    </lineage>
</organism>
<dbReference type="AlphaFoldDB" id="A0A0B6SE64"/>
<dbReference type="SUPFAM" id="SSF48008">
    <property type="entry name" value="GntR ligand-binding domain-like"/>
    <property type="match status" value="1"/>
</dbReference>
<dbReference type="PRINTS" id="PR00035">
    <property type="entry name" value="HTHGNTR"/>
</dbReference>
<dbReference type="InterPro" id="IPR036390">
    <property type="entry name" value="WH_DNA-bd_sf"/>
</dbReference>
<dbReference type="InterPro" id="IPR036388">
    <property type="entry name" value="WH-like_DNA-bd_sf"/>
</dbReference>
<keyword evidence="3" id="KW-0804">Transcription</keyword>
<dbReference type="InterPro" id="IPR008920">
    <property type="entry name" value="TF_FadR/GntR_C"/>
</dbReference>
<dbReference type="PANTHER" id="PTHR43537:SF5">
    <property type="entry name" value="UXU OPERON TRANSCRIPTIONAL REGULATOR"/>
    <property type="match status" value="1"/>
</dbReference>
<dbReference type="EMBL" id="CP002581">
    <property type="protein sequence ID" value="AJK50526.1"/>
    <property type="molecule type" value="Genomic_DNA"/>
</dbReference>
<evidence type="ECO:0000259" key="4">
    <source>
        <dbReference type="PROSITE" id="PS50949"/>
    </source>
</evidence>
<dbReference type="Pfam" id="PF07729">
    <property type="entry name" value="FCD"/>
    <property type="match status" value="1"/>
</dbReference>
<evidence type="ECO:0000256" key="2">
    <source>
        <dbReference type="ARBA" id="ARBA00023125"/>
    </source>
</evidence>
<dbReference type="PROSITE" id="PS50949">
    <property type="entry name" value="HTH_GNTR"/>
    <property type="match status" value="1"/>
</dbReference>
<accession>A0A0B6SE64</accession>
<dbReference type="GO" id="GO:0003700">
    <property type="term" value="F:DNA-binding transcription factor activity"/>
    <property type="evidence" value="ECO:0007669"/>
    <property type="project" value="InterPro"/>
</dbReference>
<dbReference type="GO" id="GO:0003677">
    <property type="term" value="F:DNA binding"/>
    <property type="evidence" value="ECO:0007669"/>
    <property type="project" value="UniProtKB-KW"/>
</dbReference>
<dbReference type="KEGG" id="bgp:BGL_2c24700"/>
<dbReference type="InterPro" id="IPR000524">
    <property type="entry name" value="Tscrpt_reg_HTH_GntR"/>
</dbReference>